<feature type="region of interest" description="Disordered" evidence="1">
    <location>
        <begin position="58"/>
        <end position="99"/>
    </location>
</feature>
<protein>
    <submittedName>
        <fullName evidence="2">SETMAR</fullName>
    </submittedName>
</protein>
<proteinExistence type="predicted"/>
<dbReference type="Proteomes" id="UP001235939">
    <property type="component" value="Chromosome 15"/>
</dbReference>
<evidence type="ECO:0000313" key="2">
    <source>
        <dbReference type="EMBL" id="UYV77411.1"/>
    </source>
</evidence>
<feature type="compositionally biased region" description="Basic and acidic residues" evidence="1">
    <location>
        <begin position="79"/>
        <end position="90"/>
    </location>
</feature>
<accession>A0ABY6L8D4</accession>
<evidence type="ECO:0000256" key="1">
    <source>
        <dbReference type="SAM" id="MobiDB-lite"/>
    </source>
</evidence>
<reference evidence="2 3" key="1">
    <citation type="submission" date="2022-01" db="EMBL/GenBank/DDBJ databases">
        <title>A chromosomal length assembly of Cordylochernes scorpioides.</title>
        <authorList>
            <person name="Zeh D."/>
            <person name="Zeh J."/>
        </authorList>
    </citation>
    <scope>NUCLEOTIDE SEQUENCE [LARGE SCALE GENOMIC DNA]</scope>
    <source>
        <strain evidence="2">IN4F17</strain>
        <tissue evidence="2">Whole Body</tissue>
    </source>
</reference>
<dbReference type="EMBL" id="CP092877">
    <property type="protein sequence ID" value="UYV77411.1"/>
    <property type="molecule type" value="Genomic_DNA"/>
</dbReference>
<name>A0ABY6L8D4_9ARAC</name>
<evidence type="ECO:0000313" key="3">
    <source>
        <dbReference type="Proteomes" id="UP001235939"/>
    </source>
</evidence>
<gene>
    <name evidence="2" type="ORF">LAZ67_15000925</name>
</gene>
<organism evidence="2 3">
    <name type="scientific">Cordylochernes scorpioides</name>
    <dbReference type="NCBI Taxonomy" id="51811"/>
    <lineage>
        <taxon>Eukaryota</taxon>
        <taxon>Metazoa</taxon>
        <taxon>Ecdysozoa</taxon>
        <taxon>Arthropoda</taxon>
        <taxon>Chelicerata</taxon>
        <taxon>Arachnida</taxon>
        <taxon>Pseudoscorpiones</taxon>
        <taxon>Cheliferoidea</taxon>
        <taxon>Chernetidae</taxon>
        <taxon>Cordylochernes</taxon>
    </lineage>
</organism>
<keyword evidence="3" id="KW-1185">Reference proteome</keyword>
<sequence length="131" mass="15033">MGCMKPRVAIRRPPRSICQEGDDVGMMDPFENGISRRHKSTFSTYAFLRFSSRLKSSRSSSVHMQRGSEQVKNGFQKFKNGDLDLEDTPRSGRSSEFNKKHLKTLLKEDGRQKTVSWPKKMKCSAVTIFNQ</sequence>